<feature type="domain" description="TonB-dependent receptor-like beta-barrel" evidence="12">
    <location>
        <begin position="8"/>
        <end position="93"/>
    </location>
</feature>
<keyword evidence="9" id="KW-0798">TonB box</keyword>
<dbReference type="InterPro" id="IPR039426">
    <property type="entry name" value="TonB-dep_rcpt-like"/>
</dbReference>
<comment type="caution">
    <text evidence="13">The sequence shown here is derived from an EMBL/GenBank/DDBJ whole genome shotgun (WGS) entry which is preliminary data.</text>
</comment>
<dbReference type="Gene3D" id="2.40.170.20">
    <property type="entry name" value="TonB-dependent receptor, beta-barrel domain"/>
    <property type="match status" value="1"/>
</dbReference>
<protein>
    <submittedName>
        <fullName evidence="13">TonB-dependent receptor domain-containing protein</fullName>
    </submittedName>
</protein>
<evidence type="ECO:0000256" key="2">
    <source>
        <dbReference type="ARBA" id="ARBA00022448"/>
    </source>
</evidence>
<keyword evidence="6" id="KW-0732">Signal</keyword>
<keyword evidence="4" id="KW-0410">Iron transport</keyword>
<reference evidence="14" key="1">
    <citation type="journal article" date="2019" name="Int. J. Syst. Evol. Microbiol.">
        <title>The Global Catalogue of Microorganisms (GCM) 10K type strain sequencing project: providing services to taxonomists for standard genome sequencing and annotation.</title>
        <authorList>
            <consortium name="The Broad Institute Genomics Platform"/>
            <consortium name="The Broad Institute Genome Sequencing Center for Infectious Disease"/>
            <person name="Wu L."/>
            <person name="Ma J."/>
        </authorList>
    </citation>
    <scope>NUCLEOTIDE SEQUENCE [LARGE SCALE GENOMIC DNA]</scope>
    <source>
        <strain evidence="14">CCM 7491</strain>
    </source>
</reference>
<evidence type="ECO:0000256" key="3">
    <source>
        <dbReference type="ARBA" id="ARBA00022452"/>
    </source>
</evidence>
<keyword evidence="8" id="KW-0406">Ion transport</keyword>
<evidence type="ECO:0000256" key="4">
    <source>
        <dbReference type="ARBA" id="ARBA00022496"/>
    </source>
</evidence>
<keyword evidence="13" id="KW-0675">Receptor</keyword>
<name>A0ABV7NBA7_9SPHN</name>
<dbReference type="InterPro" id="IPR000531">
    <property type="entry name" value="Beta-barrel_TonB"/>
</dbReference>
<feature type="non-terminal residue" evidence="13">
    <location>
        <position position="1"/>
    </location>
</feature>
<keyword evidence="3" id="KW-1134">Transmembrane beta strand</keyword>
<keyword evidence="14" id="KW-1185">Reference proteome</keyword>
<dbReference type="PANTHER" id="PTHR32552:SF68">
    <property type="entry name" value="FERRICHROME OUTER MEMBRANE TRANSPORTER_PHAGE RECEPTOR"/>
    <property type="match status" value="1"/>
</dbReference>
<comment type="subcellular location">
    <subcellularLocation>
        <location evidence="1">Cell outer membrane</location>
        <topology evidence="1">Multi-pass membrane protein</topology>
    </subcellularLocation>
</comment>
<evidence type="ECO:0000256" key="9">
    <source>
        <dbReference type="ARBA" id="ARBA00023077"/>
    </source>
</evidence>
<evidence type="ECO:0000256" key="1">
    <source>
        <dbReference type="ARBA" id="ARBA00004571"/>
    </source>
</evidence>
<dbReference type="PANTHER" id="PTHR32552">
    <property type="entry name" value="FERRICHROME IRON RECEPTOR-RELATED"/>
    <property type="match status" value="1"/>
</dbReference>
<keyword evidence="10" id="KW-0472">Membrane</keyword>
<dbReference type="InterPro" id="IPR036942">
    <property type="entry name" value="Beta-barrel_TonB_sf"/>
</dbReference>
<gene>
    <name evidence="13" type="ORF">ACFOKF_00150</name>
</gene>
<sequence>GRGRLCPDQIAISPMFDIVVGVRYEHFKTTLHDRRSLAFRTSGSTISPEYYDVTDNLWSPRAGLIFKPAENASIYASYSRTYQPRGGDQLTGLSLSNASWRRRSSRTTKSVRSGTFSPRSTLPPPSINWIATMFWR</sequence>
<evidence type="ECO:0000256" key="5">
    <source>
        <dbReference type="ARBA" id="ARBA00022692"/>
    </source>
</evidence>
<proteinExistence type="predicted"/>
<keyword evidence="7" id="KW-0408">Iron</keyword>
<keyword evidence="5" id="KW-0812">Transmembrane</keyword>
<evidence type="ECO:0000313" key="14">
    <source>
        <dbReference type="Proteomes" id="UP001595681"/>
    </source>
</evidence>
<evidence type="ECO:0000256" key="7">
    <source>
        <dbReference type="ARBA" id="ARBA00023004"/>
    </source>
</evidence>
<organism evidence="13 14">
    <name type="scientific">Sphingobium rhizovicinum</name>
    <dbReference type="NCBI Taxonomy" id="432308"/>
    <lineage>
        <taxon>Bacteria</taxon>
        <taxon>Pseudomonadati</taxon>
        <taxon>Pseudomonadota</taxon>
        <taxon>Alphaproteobacteria</taxon>
        <taxon>Sphingomonadales</taxon>
        <taxon>Sphingomonadaceae</taxon>
        <taxon>Sphingobium</taxon>
    </lineage>
</organism>
<dbReference type="Pfam" id="PF00593">
    <property type="entry name" value="TonB_dep_Rec_b-barrel"/>
    <property type="match status" value="1"/>
</dbReference>
<dbReference type="SUPFAM" id="SSF56935">
    <property type="entry name" value="Porins"/>
    <property type="match status" value="1"/>
</dbReference>
<evidence type="ECO:0000256" key="11">
    <source>
        <dbReference type="ARBA" id="ARBA00023237"/>
    </source>
</evidence>
<keyword evidence="2" id="KW-0813">Transport</keyword>
<dbReference type="EMBL" id="JBHRVU010000001">
    <property type="protein sequence ID" value="MFC3439637.1"/>
    <property type="molecule type" value="Genomic_DNA"/>
</dbReference>
<accession>A0ABV7NBA7</accession>
<evidence type="ECO:0000313" key="13">
    <source>
        <dbReference type="EMBL" id="MFC3439637.1"/>
    </source>
</evidence>
<dbReference type="Proteomes" id="UP001595681">
    <property type="component" value="Unassembled WGS sequence"/>
</dbReference>
<evidence type="ECO:0000256" key="6">
    <source>
        <dbReference type="ARBA" id="ARBA00022729"/>
    </source>
</evidence>
<evidence type="ECO:0000256" key="10">
    <source>
        <dbReference type="ARBA" id="ARBA00023136"/>
    </source>
</evidence>
<evidence type="ECO:0000256" key="8">
    <source>
        <dbReference type="ARBA" id="ARBA00023065"/>
    </source>
</evidence>
<evidence type="ECO:0000259" key="12">
    <source>
        <dbReference type="Pfam" id="PF00593"/>
    </source>
</evidence>
<dbReference type="RefSeq" id="WP_380792208.1">
    <property type="nucleotide sequence ID" value="NZ_JBHRVU010000001.1"/>
</dbReference>
<keyword evidence="11" id="KW-0998">Cell outer membrane</keyword>